<evidence type="ECO:0000256" key="3">
    <source>
        <dbReference type="ARBA" id="ARBA00022692"/>
    </source>
</evidence>
<gene>
    <name evidence="7" type="ORF">ACFSOX_05420</name>
</gene>
<evidence type="ECO:0000313" key="7">
    <source>
        <dbReference type="EMBL" id="MFD2181585.1"/>
    </source>
</evidence>
<dbReference type="EMBL" id="JBHUIW010000004">
    <property type="protein sequence ID" value="MFD2181585.1"/>
    <property type="molecule type" value="Genomic_DNA"/>
</dbReference>
<protein>
    <submittedName>
        <fullName evidence="7">Branched-chain amino acid ABC transporter permease</fullName>
    </submittedName>
</protein>
<dbReference type="CDD" id="cd06581">
    <property type="entry name" value="TM_PBP1_LivM_like"/>
    <property type="match status" value="1"/>
</dbReference>
<sequence length="359" mass="38416">MRGPDVSTSAKLANAISAQFTARARWTPLEVAFWLVAAATIWVLPEHHLILTEIVIWALLALSLDLILGYAGIISLGHAAFFGVGAYTAGLLAKHALVTEPVLGLLVAGLAGGLFGFVTSFLVLRGTDLTRLMVTLGVALLVREVANRAAWLTGGADGLQGISMEPVLGLFRFDLYGHTAYVYSLIVLFVLFVIARRVVGSPFGLALQAIKGNPLRASAVGIGQTWRLVGIYTMAAAYAGIAGALLTQTTAFTSLESLSFDRSADALLVLIIGGTGHLYGGLIGAVVFRFAQDWIAAATPQYWQFWIGLFLVLIVLVGRERIGGWFAPLRRLADRLSDWRAWRGSSRRAAPVPDEGGRS</sequence>
<name>A0ABW5AGF7_9BRAD</name>
<feature type="transmembrane region" description="Helical" evidence="6">
    <location>
        <begin position="303"/>
        <end position="322"/>
    </location>
</feature>
<keyword evidence="5 6" id="KW-0472">Membrane</keyword>
<evidence type="ECO:0000256" key="5">
    <source>
        <dbReference type="ARBA" id="ARBA00023136"/>
    </source>
</evidence>
<feature type="transmembrane region" description="Helical" evidence="6">
    <location>
        <begin position="102"/>
        <end position="124"/>
    </location>
</feature>
<dbReference type="Pfam" id="PF02653">
    <property type="entry name" value="BPD_transp_2"/>
    <property type="match status" value="1"/>
</dbReference>
<dbReference type="InterPro" id="IPR001851">
    <property type="entry name" value="ABC_transp_permease"/>
</dbReference>
<keyword evidence="3 6" id="KW-0812">Transmembrane</keyword>
<accession>A0ABW5AGF7</accession>
<feature type="transmembrane region" description="Helical" evidence="6">
    <location>
        <begin position="56"/>
        <end position="82"/>
    </location>
</feature>
<comment type="caution">
    <text evidence="7">The sequence shown here is derived from an EMBL/GenBank/DDBJ whole genome shotgun (WGS) entry which is preliminary data.</text>
</comment>
<dbReference type="PANTHER" id="PTHR30482:SF17">
    <property type="entry name" value="ABC TRANSPORTER ATP-BINDING PROTEIN"/>
    <property type="match status" value="1"/>
</dbReference>
<dbReference type="InterPro" id="IPR043428">
    <property type="entry name" value="LivM-like"/>
</dbReference>
<dbReference type="PANTHER" id="PTHR30482">
    <property type="entry name" value="HIGH-AFFINITY BRANCHED-CHAIN AMINO ACID TRANSPORT SYSTEM PERMEASE"/>
    <property type="match status" value="1"/>
</dbReference>
<evidence type="ECO:0000256" key="4">
    <source>
        <dbReference type="ARBA" id="ARBA00022989"/>
    </source>
</evidence>
<evidence type="ECO:0000256" key="2">
    <source>
        <dbReference type="ARBA" id="ARBA00022475"/>
    </source>
</evidence>
<dbReference type="Proteomes" id="UP001597314">
    <property type="component" value="Unassembled WGS sequence"/>
</dbReference>
<organism evidence="7 8">
    <name type="scientific">Rhodoplanes azumiensis</name>
    <dbReference type="NCBI Taxonomy" id="1897628"/>
    <lineage>
        <taxon>Bacteria</taxon>
        <taxon>Pseudomonadati</taxon>
        <taxon>Pseudomonadota</taxon>
        <taxon>Alphaproteobacteria</taxon>
        <taxon>Hyphomicrobiales</taxon>
        <taxon>Nitrobacteraceae</taxon>
        <taxon>Rhodoplanes</taxon>
    </lineage>
</organism>
<proteinExistence type="predicted"/>
<evidence type="ECO:0000256" key="1">
    <source>
        <dbReference type="ARBA" id="ARBA00004651"/>
    </source>
</evidence>
<keyword evidence="4 6" id="KW-1133">Transmembrane helix</keyword>
<evidence type="ECO:0000256" key="6">
    <source>
        <dbReference type="SAM" id="Phobius"/>
    </source>
</evidence>
<keyword evidence="2" id="KW-1003">Cell membrane</keyword>
<feature type="transmembrane region" description="Helical" evidence="6">
    <location>
        <begin position="267"/>
        <end position="291"/>
    </location>
</feature>
<keyword evidence="8" id="KW-1185">Reference proteome</keyword>
<comment type="subcellular location">
    <subcellularLocation>
        <location evidence="1">Cell membrane</location>
        <topology evidence="1">Multi-pass membrane protein</topology>
    </subcellularLocation>
</comment>
<feature type="transmembrane region" description="Helical" evidence="6">
    <location>
        <begin position="225"/>
        <end position="246"/>
    </location>
</feature>
<evidence type="ECO:0000313" key="8">
    <source>
        <dbReference type="Proteomes" id="UP001597314"/>
    </source>
</evidence>
<feature type="transmembrane region" description="Helical" evidence="6">
    <location>
        <begin position="26"/>
        <end position="44"/>
    </location>
</feature>
<reference evidence="8" key="1">
    <citation type="journal article" date="2019" name="Int. J. Syst. Evol. Microbiol.">
        <title>The Global Catalogue of Microorganisms (GCM) 10K type strain sequencing project: providing services to taxonomists for standard genome sequencing and annotation.</title>
        <authorList>
            <consortium name="The Broad Institute Genomics Platform"/>
            <consortium name="The Broad Institute Genome Sequencing Center for Infectious Disease"/>
            <person name="Wu L."/>
            <person name="Ma J."/>
        </authorList>
    </citation>
    <scope>NUCLEOTIDE SEQUENCE [LARGE SCALE GENOMIC DNA]</scope>
    <source>
        <strain evidence="8">CGMCC 1.6774</strain>
    </source>
</reference>
<dbReference type="RefSeq" id="WP_378476776.1">
    <property type="nucleotide sequence ID" value="NZ_JBHUIW010000004.1"/>
</dbReference>
<feature type="transmembrane region" description="Helical" evidence="6">
    <location>
        <begin position="180"/>
        <end position="199"/>
    </location>
</feature>